<accession>A0ACC0IZ61</accession>
<protein>
    <submittedName>
        <fullName evidence="1">Zinc finger protein 561</fullName>
    </submittedName>
</protein>
<evidence type="ECO:0000313" key="1">
    <source>
        <dbReference type="EMBL" id="KAI8029970.1"/>
    </source>
</evidence>
<organism evidence="1 2">
    <name type="scientific">Camellia lanceoleosa</name>
    <dbReference type="NCBI Taxonomy" id="1840588"/>
    <lineage>
        <taxon>Eukaryota</taxon>
        <taxon>Viridiplantae</taxon>
        <taxon>Streptophyta</taxon>
        <taxon>Embryophyta</taxon>
        <taxon>Tracheophyta</taxon>
        <taxon>Spermatophyta</taxon>
        <taxon>Magnoliopsida</taxon>
        <taxon>eudicotyledons</taxon>
        <taxon>Gunneridae</taxon>
        <taxon>Pentapetalae</taxon>
        <taxon>asterids</taxon>
        <taxon>Ericales</taxon>
        <taxon>Theaceae</taxon>
        <taxon>Camellia</taxon>
    </lineage>
</organism>
<proteinExistence type="predicted"/>
<evidence type="ECO:0000313" key="2">
    <source>
        <dbReference type="Proteomes" id="UP001060215"/>
    </source>
</evidence>
<name>A0ACC0IZ61_9ERIC</name>
<reference evidence="1 2" key="1">
    <citation type="journal article" date="2022" name="Plant J.">
        <title>Chromosome-level genome of Camellia lanceoleosa provides a valuable resource for understanding genome evolution and self-incompatibility.</title>
        <authorList>
            <person name="Gong W."/>
            <person name="Xiao S."/>
            <person name="Wang L."/>
            <person name="Liao Z."/>
            <person name="Chang Y."/>
            <person name="Mo W."/>
            <person name="Hu G."/>
            <person name="Li W."/>
            <person name="Zhao G."/>
            <person name="Zhu H."/>
            <person name="Hu X."/>
            <person name="Ji K."/>
            <person name="Xiang X."/>
            <person name="Song Q."/>
            <person name="Yuan D."/>
            <person name="Jin S."/>
            <person name="Zhang L."/>
        </authorList>
    </citation>
    <scope>NUCLEOTIDE SEQUENCE [LARGE SCALE GENOMIC DNA]</scope>
    <source>
        <strain evidence="1">SQ_2022a</strain>
    </source>
</reference>
<comment type="caution">
    <text evidence="1">The sequence shown here is derived from an EMBL/GenBank/DDBJ whole genome shotgun (WGS) entry which is preliminary data.</text>
</comment>
<gene>
    <name evidence="1" type="ORF">LOK49_LG01G03698</name>
</gene>
<keyword evidence="2" id="KW-1185">Reference proteome</keyword>
<dbReference type="Proteomes" id="UP001060215">
    <property type="component" value="Chromosome 1"/>
</dbReference>
<dbReference type="EMBL" id="CM045758">
    <property type="protein sequence ID" value="KAI8029970.1"/>
    <property type="molecule type" value="Genomic_DNA"/>
</dbReference>
<sequence>MEEEDQGQKKFVCKVCSKSFFSGRSLGGHMRCHLATNSAKKHEDHHNGTTTTMDLEGGDDDCYGLRENPKKSWRVSDEKQSITAIQENHCKQCGKEFPSVRALSGHMRCHSIKSRIENVCKQCGKGFASMKALFGHMRHHSKRSRIESQSDHQSTLRYKINGNFHLPNLNASCSYVSEIDEVEEAAMCLMMLSRDVRNRVEFDSVMEASENFAVLFEPKALHQSKDDDDATRKIKKPRKKLDSCLSCSGNSLFEKNESEFGDLDSGFMSKNEKKFELGLSIDGFHKGDESKNTEANSKIECCNENSVEQIQTLKNKDYDCPICFKVFPSGQAMGGHKGLTTLEYSLKTKTKRVC</sequence>